<reference evidence="8 9" key="1">
    <citation type="submission" date="2016-09" db="EMBL/GenBank/DDBJ databases">
        <title>The draft genome of Dichanthelium oligosanthes: A C3 panicoid grass species.</title>
        <authorList>
            <person name="Studer A.J."/>
            <person name="Schnable J.C."/>
            <person name="Brutnell T.P."/>
        </authorList>
    </citation>
    <scope>NUCLEOTIDE SEQUENCE [LARGE SCALE GENOMIC DNA]</scope>
    <source>
        <strain evidence="9">cv. Kellogg 1175</strain>
        <tissue evidence="8">Leaf</tissue>
    </source>
</reference>
<evidence type="ECO:0000256" key="3">
    <source>
        <dbReference type="ARBA" id="ARBA00023125"/>
    </source>
</evidence>
<evidence type="ECO:0000259" key="7">
    <source>
        <dbReference type="PROSITE" id="PS50811"/>
    </source>
</evidence>
<sequence length="330" mass="33933">MASSGGDVSAARAAAAVNELVEARDGAATLRAFLLQLDDQRATLALRMIDGVLNRLSSAMLALDVSATAAGGQQSPAGGSGSGGARPQQSVSSSGNMKKRSFSRRSQRASDKKITATLEDGHVWRKYGQKEIQNSKHPRSYYRCTHKSDQGCSAKRQVQICEADPSKYVVTYYGEHTCRDPATIPLVVPAAGAAHDDRTDNLISFAPNCFTANAAAITAGASSSRLLNIEASATQLSSTSWCPSDDVFSSSTGSFMQVDELIGAVVGSAGVTSTATVGSALDRTRLGGVAGGGGGGTASFPPSPNGDLEFVVGSLGSIGGDDDDLFGMDP</sequence>
<protein>
    <recommendedName>
        <fullName evidence="7">WRKY domain-containing protein</fullName>
    </recommendedName>
</protein>
<keyword evidence="5" id="KW-0539">Nucleus</keyword>
<dbReference type="PROSITE" id="PS50811">
    <property type="entry name" value="WRKY"/>
    <property type="match status" value="1"/>
</dbReference>
<dbReference type="EMBL" id="LWDX02072177">
    <property type="protein sequence ID" value="OEL13819.1"/>
    <property type="molecule type" value="Genomic_DNA"/>
</dbReference>
<dbReference type="AlphaFoldDB" id="A0A1E5ULS1"/>
<comment type="subcellular location">
    <subcellularLocation>
        <location evidence="1">Nucleus</location>
    </subcellularLocation>
</comment>
<evidence type="ECO:0000313" key="9">
    <source>
        <dbReference type="Proteomes" id="UP000095767"/>
    </source>
</evidence>
<dbReference type="SMART" id="SM00774">
    <property type="entry name" value="WRKY"/>
    <property type="match status" value="1"/>
</dbReference>
<keyword evidence="9" id="KW-1185">Reference proteome</keyword>
<name>A0A1E5ULS1_9POAL</name>
<dbReference type="SUPFAM" id="SSF118290">
    <property type="entry name" value="WRKY DNA-binding domain"/>
    <property type="match status" value="1"/>
</dbReference>
<evidence type="ECO:0000256" key="2">
    <source>
        <dbReference type="ARBA" id="ARBA00023015"/>
    </source>
</evidence>
<keyword evidence="4" id="KW-0804">Transcription</keyword>
<dbReference type="InterPro" id="IPR044810">
    <property type="entry name" value="WRKY_plant"/>
</dbReference>
<dbReference type="InterPro" id="IPR003657">
    <property type="entry name" value="WRKY_dom"/>
</dbReference>
<dbReference type="Gene3D" id="2.20.25.80">
    <property type="entry name" value="WRKY domain"/>
    <property type="match status" value="1"/>
</dbReference>
<evidence type="ECO:0000256" key="4">
    <source>
        <dbReference type="ARBA" id="ARBA00023163"/>
    </source>
</evidence>
<dbReference type="Proteomes" id="UP000095767">
    <property type="component" value="Unassembled WGS sequence"/>
</dbReference>
<evidence type="ECO:0000256" key="6">
    <source>
        <dbReference type="SAM" id="MobiDB-lite"/>
    </source>
</evidence>
<dbReference type="PANTHER" id="PTHR31282">
    <property type="entry name" value="WRKY TRANSCRIPTION FACTOR 21-RELATED"/>
    <property type="match status" value="1"/>
</dbReference>
<dbReference type="OrthoDB" id="2021064at2759"/>
<proteinExistence type="predicted"/>
<feature type="domain" description="WRKY" evidence="7">
    <location>
        <begin position="113"/>
        <end position="181"/>
    </location>
</feature>
<dbReference type="GO" id="GO:0003700">
    <property type="term" value="F:DNA-binding transcription factor activity"/>
    <property type="evidence" value="ECO:0007669"/>
    <property type="project" value="InterPro"/>
</dbReference>
<dbReference type="InterPro" id="IPR036576">
    <property type="entry name" value="WRKY_dom_sf"/>
</dbReference>
<accession>A0A1E5ULS1</accession>
<keyword evidence="3" id="KW-0238">DNA-binding</keyword>
<gene>
    <name evidence="8" type="ORF">BAE44_0025161</name>
</gene>
<organism evidence="8 9">
    <name type="scientific">Dichanthelium oligosanthes</name>
    <dbReference type="NCBI Taxonomy" id="888268"/>
    <lineage>
        <taxon>Eukaryota</taxon>
        <taxon>Viridiplantae</taxon>
        <taxon>Streptophyta</taxon>
        <taxon>Embryophyta</taxon>
        <taxon>Tracheophyta</taxon>
        <taxon>Spermatophyta</taxon>
        <taxon>Magnoliopsida</taxon>
        <taxon>Liliopsida</taxon>
        <taxon>Poales</taxon>
        <taxon>Poaceae</taxon>
        <taxon>PACMAD clade</taxon>
        <taxon>Panicoideae</taxon>
        <taxon>Panicodae</taxon>
        <taxon>Paniceae</taxon>
        <taxon>Dichantheliinae</taxon>
        <taxon>Dichanthelium</taxon>
    </lineage>
</organism>
<keyword evidence="2" id="KW-0805">Transcription regulation</keyword>
<dbReference type="GO" id="GO:0043565">
    <property type="term" value="F:sequence-specific DNA binding"/>
    <property type="evidence" value="ECO:0007669"/>
    <property type="project" value="InterPro"/>
</dbReference>
<evidence type="ECO:0000256" key="1">
    <source>
        <dbReference type="ARBA" id="ARBA00004123"/>
    </source>
</evidence>
<comment type="caution">
    <text evidence="8">The sequence shown here is derived from an EMBL/GenBank/DDBJ whole genome shotgun (WGS) entry which is preliminary data.</text>
</comment>
<feature type="compositionally biased region" description="Basic residues" evidence="6">
    <location>
        <begin position="97"/>
        <end position="107"/>
    </location>
</feature>
<evidence type="ECO:0000313" key="8">
    <source>
        <dbReference type="EMBL" id="OEL13819.1"/>
    </source>
</evidence>
<evidence type="ECO:0000256" key="5">
    <source>
        <dbReference type="ARBA" id="ARBA00023242"/>
    </source>
</evidence>
<feature type="region of interest" description="Disordered" evidence="6">
    <location>
        <begin position="70"/>
        <end position="114"/>
    </location>
</feature>
<dbReference type="Pfam" id="PF03106">
    <property type="entry name" value="WRKY"/>
    <property type="match status" value="1"/>
</dbReference>
<dbReference type="GO" id="GO:0005634">
    <property type="term" value="C:nucleus"/>
    <property type="evidence" value="ECO:0007669"/>
    <property type="project" value="UniProtKB-SubCell"/>
</dbReference>